<dbReference type="PANTHER" id="PTHR46847:SF3">
    <property type="entry name" value="GALACTOFURANOSE-BINDING PROTEIN YTFQ"/>
    <property type="match status" value="1"/>
</dbReference>
<keyword evidence="3 4" id="KW-0732">Signal</keyword>
<proteinExistence type="inferred from homology"/>
<name>I4ESJ4_MODI5</name>
<dbReference type="Pfam" id="PF13407">
    <property type="entry name" value="Peripla_BP_4"/>
    <property type="match status" value="1"/>
</dbReference>
<evidence type="ECO:0000256" key="3">
    <source>
        <dbReference type="ARBA" id="ARBA00022729"/>
    </source>
</evidence>
<dbReference type="Proteomes" id="UP000006461">
    <property type="component" value="Chromosome"/>
</dbReference>
<feature type="domain" description="Periplasmic binding protein" evidence="5">
    <location>
        <begin position="83"/>
        <end position="342"/>
    </location>
</feature>
<dbReference type="Gene3D" id="3.40.50.2300">
    <property type="match status" value="2"/>
</dbReference>
<sequence>MTSTTIHRRSALRPSSILVAGATAALVLSGCANSGESESSAGSAAAGSGAAQQTVENTAAAGEGCTLDSYGMKKVDLKGAIVGFSQSEPDTAAFRAAETQSIKDEAAKVGVGQLLVTNANAQLTKQISDIQDMLNQGAQVLIVAPVNSDGLDPALAAAKAKGVPVLTIDRKVTNASCSDYLAFIGSDFEDQGKRAADAMNEATGGKANVAVLLGSSGNNVTDLRTSGFEDQVKAEYPDIKIVASQTGDFDRSKGQSVAEQLLQSNPEIDAIYAENDEMGLGAMQAVLSAGKQPGTDVKIVSIDGTRNAVQAIVDGQYNAVIESNPRFGPLAFSTLSDFMNGEAIPEDIIIADDEYTPENAESELANAF</sequence>
<dbReference type="eggNOG" id="COG1879">
    <property type="taxonomic scope" value="Bacteria"/>
</dbReference>
<dbReference type="HOGENOM" id="CLU_037628_3_2_11"/>
<accession>I4ESJ4</accession>
<evidence type="ECO:0000313" key="7">
    <source>
        <dbReference type="Proteomes" id="UP000006461"/>
    </source>
</evidence>
<feature type="chain" id="PRO_5039667764" evidence="4">
    <location>
        <begin position="35"/>
        <end position="368"/>
    </location>
</feature>
<dbReference type="OrthoDB" id="9813037at2"/>
<dbReference type="KEGG" id="mmar:MODMU_0907"/>
<dbReference type="SUPFAM" id="SSF53822">
    <property type="entry name" value="Periplasmic binding protein-like I"/>
    <property type="match status" value="1"/>
</dbReference>
<organism evidence="6 7">
    <name type="scientific">Modestobacter italicus (strain DSM 44449 / CECT 9708 / BC 501)</name>
    <dbReference type="NCBI Taxonomy" id="2732864"/>
    <lineage>
        <taxon>Bacteria</taxon>
        <taxon>Bacillati</taxon>
        <taxon>Actinomycetota</taxon>
        <taxon>Actinomycetes</taxon>
        <taxon>Geodermatophilales</taxon>
        <taxon>Geodermatophilaceae</taxon>
        <taxon>Modestobacter</taxon>
    </lineage>
</organism>
<feature type="signal peptide" evidence="4">
    <location>
        <begin position="1"/>
        <end position="34"/>
    </location>
</feature>
<comment type="similarity">
    <text evidence="2">Belongs to the bacterial solute-binding protein 2 family.</text>
</comment>
<evidence type="ECO:0000313" key="6">
    <source>
        <dbReference type="EMBL" id="CCH86357.1"/>
    </source>
</evidence>
<dbReference type="STRING" id="477641.MODMU_0907"/>
<dbReference type="EMBL" id="FO203431">
    <property type="protein sequence ID" value="CCH86357.1"/>
    <property type="molecule type" value="Genomic_DNA"/>
</dbReference>
<dbReference type="PATRIC" id="fig|477641.3.peg.848"/>
<evidence type="ECO:0000256" key="1">
    <source>
        <dbReference type="ARBA" id="ARBA00004196"/>
    </source>
</evidence>
<dbReference type="GO" id="GO:0030246">
    <property type="term" value="F:carbohydrate binding"/>
    <property type="evidence" value="ECO:0007669"/>
    <property type="project" value="UniProtKB-ARBA"/>
</dbReference>
<evidence type="ECO:0000256" key="2">
    <source>
        <dbReference type="ARBA" id="ARBA00007639"/>
    </source>
</evidence>
<dbReference type="CDD" id="cd06309">
    <property type="entry name" value="PBP1_galactofuranose_YtfQ-like"/>
    <property type="match status" value="1"/>
</dbReference>
<reference evidence="6 7" key="1">
    <citation type="journal article" date="2012" name="J. Bacteriol.">
        <title>Genome Sequence of Radiation-Resistant Modestobacter marinus Strain BC501, a Representative Actinobacterium That Thrives on Calcareous Stone Surfaces.</title>
        <authorList>
            <person name="Normand P."/>
            <person name="Gury J."/>
            <person name="Pujic P."/>
            <person name="Chouaia B."/>
            <person name="Crotti E."/>
            <person name="Brusetti L."/>
            <person name="Daffonchio D."/>
            <person name="Vacherie B."/>
            <person name="Barbe V."/>
            <person name="Medigue C."/>
            <person name="Calteau A."/>
            <person name="Ghodhbane-Gtari F."/>
            <person name="Essoussi I."/>
            <person name="Nouioui I."/>
            <person name="Abbassi-Ghozzi I."/>
            <person name="Gtari M."/>
        </authorList>
    </citation>
    <scope>NUCLEOTIDE SEQUENCE [LARGE SCALE GENOMIC DNA]</scope>
    <source>
        <strain evidence="7">BC 501</strain>
    </source>
</reference>
<dbReference type="PANTHER" id="PTHR46847">
    <property type="entry name" value="D-ALLOSE-BINDING PERIPLASMIC PROTEIN-RELATED"/>
    <property type="match status" value="1"/>
</dbReference>
<comment type="subcellular location">
    <subcellularLocation>
        <location evidence="1">Cell envelope</location>
    </subcellularLocation>
</comment>
<gene>
    <name evidence="6" type="ordered locus">MODMU_0907</name>
</gene>
<evidence type="ECO:0000259" key="5">
    <source>
        <dbReference type="Pfam" id="PF13407"/>
    </source>
</evidence>
<dbReference type="OMA" id="FARDKGQ"/>
<dbReference type="InterPro" id="IPR028082">
    <property type="entry name" value="Peripla_BP_I"/>
</dbReference>
<evidence type="ECO:0000256" key="4">
    <source>
        <dbReference type="SAM" id="SignalP"/>
    </source>
</evidence>
<dbReference type="InterPro" id="IPR025997">
    <property type="entry name" value="SBP_2_dom"/>
</dbReference>
<dbReference type="GO" id="GO:0030313">
    <property type="term" value="C:cell envelope"/>
    <property type="evidence" value="ECO:0007669"/>
    <property type="project" value="UniProtKB-SubCell"/>
</dbReference>
<dbReference type="AlphaFoldDB" id="I4ESJ4"/>
<protein>
    <submittedName>
        <fullName evidence="6">Sugar uptake ABC transporter solute-binding protein</fullName>
    </submittedName>
</protein>
<keyword evidence="7" id="KW-1185">Reference proteome</keyword>